<organism evidence="2 3">
    <name type="scientific">Tagetes erecta</name>
    <name type="common">African marigold</name>
    <dbReference type="NCBI Taxonomy" id="13708"/>
    <lineage>
        <taxon>Eukaryota</taxon>
        <taxon>Viridiplantae</taxon>
        <taxon>Streptophyta</taxon>
        <taxon>Embryophyta</taxon>
        <taxon>Tracheophyta</taxon>
        <taxon>Spermatophyta</taxon>
        <taxon>Magnoliopsida</taxon>
        <taxon>eudicotyledons</taxon>
        <taxon>Gunneridae</taxon>
        <taxon>Pentapetalae</taxon>
        <taxon>asterids</taxon>
        <taxon>campanulids</taxon>
        <taxon>Asterales</taxon>
        <taxon>Asteraceae</taxon>
        <taxon>Asteroideae</taxon>
        <taxon>Heliantheae alliance</taxon>
        <taxon>Tageteae</taxon>
        <taxon>Tagetes</taxon>
    </lineage>
</organism>
<dbReference type="EMBL" id="JAUHHV010000010">
    <property type="protein sequence ID" value="KAK1410974.1"/>
    <property type="molecule type" value="Genomic_DNA"/>
</dbReference>
<evidence type="ECO:0000313" key="3">
    <source>
        <dbReference type="Proteomes" id="UP001229421"/>
    </source>
</evidence>
<protein>
    <recommendedName>
        <fullName evidence="1">Reverse transcriptase zinc-binding domain-containing protein</fullName>
    </recommendedName>
</protein>
<evidence type="ECO:0000313" key="2">
    <source>
        <dbReference type="EMBL" id="KAK1410974.1"/>
    </source>
</evidence>
<gene>
    <name evidence="2" type="ORF">QVD17_37517</name>
</gene>
<name>A0AAD8NIF1_TARER</name>
<dbReference type="AlphaFoldDB" id="A0AAD8NIF1"/>
<dbReference type="InterPro" id="IPR026960">
    <property type="entry name" value="RVT-Znf"/>
</dbReference>
<dbReference type="Proteomes" id="UP001229421">
    <property type="component" value="Unassembled WGS sequence"/>
</dbReference>
<comment type="caution">
    <text evidence="2">The sequence shown here is derived from an EMBL/GenBank/DDBJ whole genome shotgun (WGS) entry which is preliminary data.</text>
</comment>
<reference evidence="2" key="1">
    <citation type="journal article" date="2023" name="bioRxiv">
        <title>Improved chromosome-level genome assembly for marigold (Tagetes erecta).</title>
        <authorList>
            <person name="Jiang F."/>
            <person name="Yuan L."/>
            <person name="Wang S."/>
            <person name="Wang H."/>
            <person name="Xu D."/>
            <person name="Wang A."/>
            <person name="Fan W."/>
        </authorList>
    </citation>
    <scope>NUCLEOTIDE SEQUENCE</scope>
    <source>
        <strain evidence="2">WSJ</strain>
        <tissue evidence="2">Leaf</tissue>
    </source>
</reference>
<evidence type="ECO:0000259" key="1">
    <source>
        <dbReference type="Pfam" id="PF13966"/>
    </source>
</evidence>
<keyword evidence="3" id="KW-1185">Reference proteome</keyword>
<accession>A0AAD8NIF1</accession>
<proteinExistence type="predicted"/>
<sequence length="92" mass="10945">MYQIGIRLRTDRQPIREPSNLNSWPEKSLAVSIMEPLASSLILFFWRFLKNALPMDDRLRYMGFQMTYQFHFCIRSQQDSLLHLFCQGEIAS</sequence>
<feature type="domain" description="Reverse transcriptase zinc-binding" evidence="1">
    <location>
        <begin position="41"/>
        <end position="91"/>
    </location>
</feature>
<dbReference type="Pfam" id="PF13966">
    <property type="entry name" value="zf-RVT"/>
    <property type="match status" value="1"/>
</dbReference>